<evidence type="ECO:0000256" key="2">
    <source>
        <dbReference type="ARBA" id="ARBA00023002"/>
    </source>
</evidence>
<dbReference type="SUPFAM" id="SSF52218">
    <property type="entry name" value="Flavoproteins"/>
    <property type="match status" value="1"/>
</dbReference>
<organism evidence="4 5">
    <name type="scientific">Ferrimonas aestuarii</name>
    <dbReference type="NCBI Taxonomy" id="2569539"/>
    <lineage>
        <taxon>Bacteria</taxon>
        <taxon>Pseudomonadati</taxon>
        <taxon>Pseudomonadota</taxon>
        <taxon>Gammaproteobacteria</taxon>
        <taxon>Alteromonadales</taxon>
        <taxon>Ferrimonadaceae</taxon>
        <taxon>Ferrimonas</taxon>
    </lineage>
</organism>
<dbReference type="InterPro" id="IPR003680">
    <property type="entry name" value="Flavodoxin_fold"/>
</dbReference>
<reference evidence="4 5" key="1">
    <citation type="submission" date="2019-04" db="EMBL/GenBank/DDBJ databases">
        <authorList>
            <person name="Hwang J.C."/>
        </authorList>
    </citation>
    <scope>NUCLEOTIDE SEQUENCE [LARGE SCALE GENOMIC DNA]</scope>
    <source>
        <strain evidence="4 5">IMCC35002</strain>
    </source>
</reference>
<dbReference type="GO" id="GO:0005829">
    <property type="term" value="C:cytosol"/>
    <property type="evidence" value="ECO:0007669"/>
    <property type="project" value="TreeGrafter"/>
</dbReference>
<evidence type="ECO:0000313" key="4">
    <source>
        <dbReference type="EMBL" id="TKB56519.1"/>
    </source>
</evidence>
<dbReference type="PANTHER" id="PTHR10204">
    <property type="entry name" value="NAD P H OXIDOREDUCTASE-RELATED"/>
    <property type="match status" value="1"/>
</dbReference>
<gene>
    <name evidence="4" type="ORF">FCL42_05140</name>
</gene>
<dbReference type="PANTHER" id="PTHR10204:SF34">
    <property type="entry name" value="NAD(P)H DEHYDROGENASE [QUINONE] 1 ISOFORM 1"/>
    <property type="match status" value="1"/>
</dbReference>
<dbReference type="Pfam" id="PF02525">
    <property type="entry name" value="Flavodoxin_2"/>
    <property type="match status" value="1"/>
</dbReference>
<dbReference type="Gene3D" id="3.40.50.360">
    <property type="match status" value="1"/>
</dbReference>
<proteinExistence type="inferred from homology"/>
<comment type="caution">
    <text evidence="4">The sequence shown here is derived from an EMBL/GenBank/DDBJ whole genome shotgun (WGS) entry which is preliminary data.</text>
</comment>
<dbReference type="OrthoDB" id="9798454at2"/>
<dbReference type="InterPro" id="IPR029039">
    <property type="entry name" value="Flavoprotein-like_sf"/>
</dbReference>
<dbReference type="Proteomes" id="UP000305675">
    <property type="component" value="Unassembled WGS sequence"/>
</dbReference>
<evidence type="ECO:0000259" key="3">
    <source>
        <dbReference type="Pfam" id="PF02525"/>
    </source>
</evidence>
<dbReference type="GO" id="GO:0003955">
    <property type="term" value="F:NAD(P)H dehydrogenase (quinone) activity"/>
    <property type="evidence" value="ECO:0007669"/>
    <property type="project" value="TreeGrafter"/>
</dbReference>
<dbReference type="EMBL" id="SWCJ01000003">
    <property type="protein sequence ID" value="TKB56519.1"/>
    <property type="molecule type" value="Genomic_DNA"/>
</dbReference>
<sequence length="204" mass="23471">MRVLIVFNHPYSGSYCNSVLNATMDGLTQAGHDVDLIHLDRDNFDPVMREKDLKAFVMAKDQPQQALAMLDPQVLDYKTRLQAAEHLIFIFPIWWELMPALTKGFIDKLVFPGIAYHYNARGTRMHCDLSKLKGVTMITTMNTPSLAYRLLFGNAIKKALLLGTFWKIGIKQRHWLNLSCVKFAADNKRQRWLDDIQAKFASLR</sequence>
<comment type="similarity">
    <text evidence="1">Belongs to the NAD(P)H dehydrogenase (quinone) family.</text>
</comment>
<keyword evidence="2" id="KW-0560">Oxidoreductase</keyword>
<dbReference type="AlphaFoldDB" id="A0A4U1BPN1"/>
<accession>A0A4U1BPN1</accession>
<keyword evidence="5" id="KW-1185">Reference proteome</keyword>
<dbReference type="RefSeq" id="WP_136862323.1">
    <property type="nucleotide sequence ID" value="NZ_SWCJ01000003.1"/>
</dbReference>
<evidence type="ECO:0000313" key="5">
    <source>
        <dbReference type="Proteomes" id="UP000305675"/>
    </source>
</evidence>
<dbReference type="InterPro" id="IPR051545">
    <property type="entry name" value="NAD(P)H_dehydrogenase_qn"/>
</dbReference>
<feature type="domain" description="Flavodoxin-like fold" evidence="3">
    <location>
        <begin position="1"/>
        <end position="182"/>
    </location>
</feature>
<name>A0A4U1BPN1_9GAMM</name>
<evidence type="ECO:0000256" key="1">
    <source>
        <dbReference type="ARBA" id="ARBA00006252"/>
    </source>
</evidence>
<protein>
    <submittedName>
        <fullName evidence="4">Flavodoxin family protein</fullName>
    </submittedName>
</protein>